<evidence type="ECO:0000259" key="6">
    <source>
        <dbReference type="PROSITE" id="PS50104"/>
    </source>
</evidence>
<feature type="compositionally biased region" description="Basic and acidic residues" evidence="5">
    <location>
        <begin position="30"/>
        <end position="41"/>
    </location>
</feature>
<evidence type="ECO:0000256" key="1">
    <source>
        <dbReference type="ARBA" id="ARBA00022614"/>
    </source>
</evidence>
<keyword evidence="3" id="KW-0611">Plant defense</keyword>
<dbReference type="PRINTS" id="PR00364">
    <property type="entry name" value="DISEASERSIST"/>
</dbReference>
<dbReference type="PANTHER" id="PTHR11017">
    <property type="entry name" value="LEUCINE-RICH REPEAT-CONTAINING PROTEIN"/>
    <property type="match status" value="1"/>
</dbReference>
<gene>
    <name evidence="7" type="ORF">ACJRO7_032307</name>
</gene>
<feature type="domain" description="TIR" evidence="6">
    <location>
        <begin position="84"/>
        <end position="249"/>
    </location>
</feature>
<dbReference type="SUPFAM" id="SSF52200">
    <property type="entry name" value="Toll/Interleukin receptor TIR domain"/>
    <property type="match status" value="1"/>
</dbReference>
<protein>
    <recommendedName>
        <fullName evidence="6">TIR domain-containing protein</fullName>
    </recommendedName>
</protein>
<accession>A0ABD3JKR6</accession>
<comment type="caution">
    <text evidence="7">The sequence shown here is derived from an EMBL/GenBank/DDBJ whole genome shotgun (WGS) entry which is preliminary data.</text>
</comment>
<organism evidence="7 8">
    <name type="scientific">Eucalyptus globulus</name>
    <name type="common">Tasmanian blue gum</name>
    <dbReference type="NCBI Taxonomy" id="34317"/>
    <lineage>
        <taxon>Eukaryota</taxon>
        <taxon>Viridiplantae</taxon>
        <taxon>Streptophyta</taxon>
        <taxon>Embryophyta</taxon>
        <taxon>Tracheophyta</taxon>
        <taxon>Spermatophyta</taxon>
        <taxon>Magnoliopsida</taxon>
        <taxon>eudicotyledons</taxon>
        <taxon>Gunneridae</taxon>
        <taxon>Pentapetalae</taxon>
        <taxon>rosids</taxon>
        <taxon>malvids</taxon>
        <taxon>Myrtales</taxon>
        <taxon>Myrtaceae</taxon>
        <taxon>Myrtoideae</taxon>
        <taxon>Eucalypteae</taxon>
        <taxon>Eucalyptus</taxon>
    </lineage>
</organism>
<dbReference type="Pfam" id="PF01582">
    <property type="entry name" value="TIR"/>
    <property type="match status" value="1"/>
</dbReference>
<evidence type="ECO:0000256" key="4">
    <source>
        <dbReference type="ARBA" id="ARBA00023027"/>
    </source>
</evidence>
<dbReference type="InterPro" id="IPR035897">
    <property type="entry name" value="Toll_tir_struct_dom_sf"/>
</dbReference>
<dbReference type="InterPro" id="IPR002182">
    <property type="entry name" value="NB-ARC"/>
</dbReference>
<dbReference type="InterPro" id="IPR055414">
    <property type="entry name" value="LRR_R13L4/SHOC2-like"/>
</dbReference>
<dbReference type="InterPro" id="IPR058192">
    <property type="entry name" value="WHD_ROQ1-like"/>
</dbReference>
<dbReference type="FunFam" id="3.40.50.10140:FF:000007">
    <property type="entry name" value="Disease resistance protein (TIR-NBS-LRR class)"/>
    <property type="match status" value="1"/>
</dbReference>
<evidence type="ECO:0000256" key="2">
    <source>
        <dbReference type="ARBA" id="ARBA00022737"/>
    </source>
</evidence>
<evidence type="ECO:0000256" key="5">
    <source>
        <dbReference type="SAM" id="MobiDB-lite"/>
    </source>
</evidence>
<dbReference type="Proteomes" id="UP001634007">
    <property type="component" value="Unassembled WGS sequence"/>
</dbReference>
<name>A0ABD3JKR6_EUCGL</name>
<dbReference type="Gene3D" id="1.10.8.430">
    <property type="entry name" value="Helical domain of apoptotic protease-activating factors"/>
    <property type="match status" value="1"/>
</dbReference>
<keyword evidence="4" id="KW-0520">NAD</keyword>
<dbReference type="SMART" id="SM00364">
    <property type="entry name" value="LRR_BAC"/>
    <property type="match status" value="4"/>
</dbReference>
<dbReference type="SUPFAM" id="SSF52540">
    <property type="entry name" value="P-loop containing nucleoside triphosphate hydrolases"/>
    <property type="match status" value="1"/>
</dbReference>
<feature type="region of interest" description="Disordered" evidence="5">
    <location>
        <begin position="30"/>
        <end position="74"/>
    </location>
</feature>
<proteinExistence type="predicted"/>
<keyword evidence="1" id="KW-0433">Leucine-rich repeat</keyword>
<dbReference type="InterPro" id="IPR044974">
    <property type="entry name" value="Disease_R_plants"/>
</dbReference>
<dbReference type="GO" id="GO:0006952">
    <property type="term" value="P:defense response"/>
    <property type="evidence" value="ECO:0007669"/>
    <property type="project" value="UniProtKB-KW"/>
</dbReference>
<dbReference type="Pfam" id="PF23598">
    <property type="entry name" value="LRR_14"/>
    <property type="match status" value="1"/>
</dbReference>
<dbReference type="PANTHER" id="PTHR11017:SF570">
    <property type="entry name" value="DISEASE RESISTANCE PROTEIN (TIR-NBS CLASS)-RELATED"/>
    <property type="match status" value="1"/>
</dbReference>
<keyword evidence="8" id="KW-1185">Reference proteome</keyword>
<dbReference type="InterPro" id="IPR000157">
    <property type="entry name" value="TIR_dom"/>
</dbReference>
<dbReference type="PROSITE" id="PS50104">
    <property type="entry name" value="TIR"/>
    <property type="match status" value="1"/>
</dbReference>
<dbReference type="Pfam" id="PF00931">
    <property type="entry name" value="NB-ARC"/>
    <property type="match status" value="1"/>
</dbReference>
<dbReference type="GO" id="GO:0051707">
    <property type="term" value="P:response to other organism"/>
    <property type="evidence" value="ECO:0007669"/>
    <property type="project" value="UniProtKB-ARBA"/>
</dbReference>
<evidence type="ECO:0000313" key="7">
    <source>
        <dbReference type="EMBL" id="KAL3727548.1"/>
    </source>
</evidence>
<dbReference type="Gene3D" id="3.40.50.10140">
    <property type="entry name" value="Toll/interleukin-1 receptor homology (TIR) domain"/>
    <property type="match status" value="1"/>
</dbReference>
<dbReference type="InterPro" id="IPR042197">
    <property type="entry name" value="Apaf_helical"/>
</dbReference>
<sequence length="1286" mass="146232">MAWKDLPYLAAAAFAAILFRLFSRGGDQARSMERSAKRRQGEQATSMERSAKRRCTGGNDGTAGGASSTHTSTEGQEVATSLGYDYEVFLSFRGPDTRAGFTDFLYTSLKDAGIRTFRDDEELREGEEFGPELLQAFEQSKISIPIFSKGYASSVWCLKELVKMVECQKTKGQKIVPIFYDVAPSEVRHLTGGYGKAFHLHENKKRHDEKIVQEWKDALTVVGQIKGLDLQSMSNRREGEFAREVTQKVFRELKKAYLAVSKCLVNVDNHVDAIMEMIGAGTSETRIIGIHGMGGIGKTTTAKMIYNKLSYDFQNCCFLGDIRARSKYDGIQCLQNQLISDILEIKFMYINHVHEGTHTIEDRLFNKRVLLLLDDVEEDNHINALVGKRDWLGRGSKILITTRNKDVLNVPEVDCSYELSGMDLDQSLQLFSRHAFRKDYPLDEYIGQSKRAIGIARGLPLALEVIGSLLCRTKKEKWDLTLKKLENVPHVEIQSKLKISYDTLDVRQQDIFLDIACLFIGYDKDIVVHFWDESKFPEEAIEVLQNMSLIKIIEDNKVWMHDQFRDLGREIVRQESNTKIKEQSRVWDSKEGLDLLSHKGQKKVEALCLKLDHQGQYCLTFKDFERLPNLRFLEVDGWTENLHFKRRHLSSKSNVFQENSYLLPQLRWLSWHDIPPTFKITNFSMEDVVILDLSGNQITQDWNGWSHMKVINNLKVLNLTNCWYLERTPNLSAHANLECLILRGCSKLVEIDGSIYQLKCLVSLDVTYCSDLRRLPDKLGGLEALKELRIDWTPIKEIPDCQGMSNLRIFSASGCGITTLPLSIGGLASLECVSLKGCRCLKRLPDSIGNWESLIELDLSWTSIKELPNSMGNLKNLKLVKMTGSCISKIPDALWTIEKLEEIIAADNRCLRVEIGNGIYGIPWLRILRLKCAEIYTIPKLPESLTNLYLSKLDMKKFPDLSNLINLKELDLRFGPRHDDGKSYGLVEDPMPWWIGKLSKLKYLGLECDYMTTLPTDISLLPQLRTLDLHCFDLRCLPRLPSSLSSLSLHNCMSLRWMDLSNLEKLSSLMIRSSSVSDIRGLDCLENLQNLRISDLGQVEMLPDLCDLNKLRGLDIRSCSNLVDVQGSLPQSLEELEICSCESLQKLPHLLSLKRLQKIVIEDCVKLNVEAILGFAQRSQAKLWESLQNLRISDLGQVEKLPDLSILNKLSSLDIRSCSNLVEIQGKLPQSLEELGICSCQSLRKLPDLSGLNELQRIDINDCMKLNVDAILGSARRNRRRSAPWS</sequence>
<dbReference type="Gene3D" id="3.80.10.10">
    <property type="entry name" value="Ribonuclease Inhibitor"/>
    <property type="match status" value="4"/>
</dbReference>
<dbReference type="InterPro" id="IPR032675">
    <property type="entry name" value="LRR_dom_sf"/>
</dbReference>
<evidence type="ECO:0000313" key="8">
    <source>
        <dbReference type="Proteomes" id="UP001634007"/>
    </source>
</evidence>
<feature type="compositionally biased region" description="Low complexity" evidence="5">
    <location>
        <begin position="65"/>
        <end position="74"/>
    </location>
</feature>
<dbReference type="SMART" id="SM00255">
    <property type="entry name" value="TIR"/>
    <property type="match status" value="1"/>
</dbReference>
<keyword evidence="2" id="KW-0677">Repeat</keyword>
<evidence type="ECO:0000256" key="3">
    <source>
        <dbReference type="ARBA" id="ARBA00022821"/>
    </source>
</evidence>
<dbReference type="Pfam" id="PF23282">
    <property type="entry name" value="WHD_ROQ1"/>
    <property type="match status" value="1"/>
</dbReference>
<dbReference type="InterPro" id="IPR027417">
    <property type="entry name" value="P-loop_NTPase"/>
</dbReference>
<reference evidence="7 8" key="1">
    <citation type="submission" date="2024-11" db="EMBL/GenBank/DDBJ databases">
        <title>Chromosome-level genome assembly of Eucalyptus globulus Labill. provides insights into its genome evolution.</title>
        <authorList>
            <person name="Li X."/>
        </authorList>
    </citation>
    <scope>NUCLEOTIDE SEQUENCE [LARGE SCALE GENOMIC DNA]</scope>
    <source>
        <strain evidence="7">CL2024</strain>
        <tissue evidence="7">Fresh tender leaves</tissue>
    </source>
</reference>
<dbReference type="EMBL" id="JBJKBG010000008">
    <property type="protein sequence ID" value="KAL3727548.1"/>
    <property type="molecule type" value="Genomic_DNA"/>
</dbReference>
<dbReference type="SUPFAM" id="SSF52058">
    <property type="entry name" value="L domain-like"/>
    <property type="match status" value="2"/>
</dbReference>
<dbReference type="Gene3D" id="3.40.50.300">
    <property type="entry name" value="P-loop containing nucleotide triphosphate hydrolases"/>
    <property type="match status" value="1"/>
</dbReference>